<dbReference type="AlphaFoldDB" id="A0A914ZTK6"/>
<proteinExistence type="predicted"/>
<keyword evidence="1" id="KW-1185">Reference proteome</keyword>
<dbReference type="WBParaSite" id="PgB21_g009_t03">
    <property type="protein sequence ID" value="PgB21_g009_t03"/>
    <property type="gene ID" value="PgB21_g009"/>
</dbReference>
<name>A0A914ZTK6_PARUN</name>
<dbReference type="Proteomes" id="UP000887569">
    <property type="component" value="Unplaced"/>
</dbReference>
<protein>
    <submittedName>
        <fullName evidence="2">Kinetochore protein NDC80</fullName>
    </submittedName>
</protein>
<reference evidence="2" key="1">
    <citation type="submission" date="2022-11" db="UniProtKB">
        <authorList>
            <consortium name="WormBaseParasite"/>
        </authorList>
    </citation>
    <scope>IDENTIFICATION</scope>
</reference>
<accession>A0A914ZTK6</accession>
<evidence type="ECO:0000313" key="1">
    <source>
        <dbReference type="Proteomes" id="UP000887569"/>
    </source>
</evidence>
<organism evidence="1 2">
    <name type="scientific">Parascaris univalens</name>
    <name type="common">Nematode worm</name>
    <dbReference type="NCBI Taxonomy" id="6257"/>
    <lineage>
        <taxon>Eukaryota</taxon>
        <taxon>Metazoa</taxon>
        <taxon>Ecdysozoa</taxon>
        <taxon>Nematoda</taxon>
        <taxon>Chromadorea</taxon>
        <taxon>Rhabditida</taxon>
        <taxon>Spirurina</taxon>
        <taxon>Ascaridomorpha</taxon>
        <taxon>Ascaridoidea</taxon>
        <taxon>Ascarididae</taxon>
        <taxon>Parascaris</taxon>
    </lineage>
</organism>
<sequence>MFCRQTDLAQTTDQGIRADIVSPCADRTELRIYREWPVTMLEQNAINSGLERIQVDGAVKQNHMME</sequence>
<evidence type="ECO:0000313" key="2">
    <source>
        <dbReference type="WBParaSite" id="PgB21_g009_t03"/>
    </source>
</evidence>